<dbReference type="EC" id="2.7.13.3" evidence="3"/>
<proteinExistence type="predicted"/>
<organism evidence="14 15">
    <name type="scientific">Nocardia nova</name>
    <dbReference type="NCBI Taxonomy" id="37330"/>
    <lineage>
        <taxon>Bacteria</taxon>
        <taxon>Bacillati</taxon>
        <taxon>Actinomycetota</taxon>
        <taxon>Actinomycetes</taxon>
        <taxon>Mycobacteriales</taxon>
        <taxon>Nocardiaceae</taxon>
        <taxon>Nocardia</taxon>
    </lineage>
</organism>
<protein>
    <recommendedName>
        <fullName evidence="3">histidine kinase</fullName>
        <ecNumber evidence="3">2.7.13.3</ecNumber>
    </recommendedName>
</protein>
<dbReference type="InterPro" id="IPR003660">
    <property type="entry name" value="HAMP_dom"/>
</dbReference>
<dbReference type="EMBL" id="PSZC01000001">
    <property type="protein sequence ID" value="PPJ39783.1"/>
    <property type="molecule type" value="Genomic_DNA"/>
</dbReference>
<gene>
    <name evidence="14" type="ORF">C5E45_01170</name>
</gene>
<dbReference type="InterPro" id="IPR036097">
    <property type="entry name" value="HisK_dim/P_sf"/>
</dbReference>
<dbReference type="CDD" id="cd00075">
    <property type="entry name" value="HATPase"/>
    <property type="match status" value="1"/>
</dbReference>
<evidence type="ECO:0000256" key="11">
    <source>
        <dbReference type="SAM" id="Phobius"/>
    </source>
</evidence>
<reference evidence="14 15" key="1">
    <citation type="submission" date="2018-02" db="EMBL/GenBank/DDBJ databases">
        <title>8 Nocardia nova and 1 Nocardia cyriacigeorgica strain used for evolution to TMP-SMX.</title>
        <authorList>
            <person name="Mehta H."/>
            <person name="Weng J."/>
            <person name="Shamoo Y."/>
        </authorList>
    </citation>
    <scope>NUCLEOTIDE SEQUENCE [LARGE SCALE GENOMIC DNA]</scope>
    <source>
        <strain evidence="14 15">MDA3139</strain>
    </source>
</reference>
<evidence type="ECO:0000256" key="7">
    <source>
        <dbReference type="ARBA" id="ARBA00022777"/>
    </source>
</evidence>
<evidence type="ECO:0000256" key="3">
    <source>
        <dbReference type="ARBA" id="ARBA00012438"/>
    </source>
</evidence>
<dbReference type="Gene3D" id="1.10.287.130">
    <property type="match status" value="1"/>
</dbReference>
<keyword evidence="6 11" id="KW-0812">Transmembrane</keyword>
<feature type="transmembrane region" description="Helical" evidence="11">
    <location>
        <begin position="157"/>
        <end position="178"/>
    </location>
</feature>
<dbReference type="SMART" id="SM00387">
    <property type="entry name" value="HATPase_c"/>
    <property type="match status" value="1"/>
</dbReference>
<feature type="domain" description="Histidine kinase" evidence="12">
    <location>
        <begin position="236"/>
        <end position="444"/>
    </location>
</feature>
<dbReference type="PROSITE" id="PS50109">
    <property type="entry name" value="HIS_KIN"/>
    <property type="match status" value="1"/>
</dbReference>
<evidence type="ECO:0000256" key="9">
    <source>
        <dbReference type="ARBA" id="ARBA00023012"/>
    </source>
</evidence>
<name>A0A2S6AX69_9NOCA</name>
<dbReference type="RefSeq" id="WP_104379604.1">
    <property type="nucleotide sequence ID" value="NZ_PSZC01000001.1"/>
</dbReference>
<comment type="catalytic activity">
    <reaction evidence="1">
        <text>ATP + protein L-histidine = ADP + protein N-phospho-L-histidine.</text>
        <dbReference type="EC" id="2.7.13.3"/>
    </reaction>
</comment>
<dbReference type="GO" id="GO:0005886">
    <property type="term" value="C:plasma membrane"/>
    <property type="evidence" value="ECO:0007669"/>
    <property type="project" value="UniProtKB-SubCell"/>
</dbReference>
<dbReference type="Pfam" id="PF00672">
    <property type="entry name" value="HAMP"/>
    <property type="match status" value="1"/>
</dbReference>
<dbReference type="Pfam" id="PF02518">
    <property type="entry name" value="HATPase_c"/>
    <property type="match status" value="1"/>
</dbReference>
<dbReference type="PANTHER" id="PTHR45436">
    <property type="entry name" value="SENSOR HISTIDINE KINASE YKOH"/>
    <property type="match status" value="1"/>
</dbReference>
<dbReference type="SMART" id="SM00388">
    <property type="entry name" value="HisKA"/>
    <property type="match status" value="1"/>
</dbReference>
<dbReference type="Gene3D" id="3.30.565.10">
    <property type="entry name" value="Histidine kinase-like ATPase, C-terminal domain"/>
    <property type="match status" value="1"/>
</dbReference>
<dbReference type="CDD" id="cd00082">
    <property type="entry name" value="HisKA"/>
    <property type="match status" value="1"/>
</dbReference>
<keyword evidence="8 11" id="KW-1133">Transmembrane helix</keyword>
<dbReference type="AlphaFoldDB" id="A0A2S6AX69"/>
<comment type="caution">
    <text evidence="14">The sequence shown here is derived from an EMBL/GenBank/DDBJ whole genome shotgun (WGS) entry which is preliminary data.</text>
</comment>
<feature type="domain" description="HAMP" evidence="13">
    <location>
        <begin position="175"/>
        <end position="228"/>
    </location>
</feature>
<dbReference type="InterPro" id="IPR003661">
    <property type="entry name" value="HisK_dim/P_dom"/>
</dbReference>
<evidence type="ECO:0000259" key="12">
    <source>
        <dbReference type="PROSITE" id="PS50109"/>
    </source>
</evidence>
<evidence type="ECO:0000256" key="1">
    <source>
        <dbReference type="ARBA" id="ARBA00000085"/>
    </source>
</evidence>
<sequence length="449" mass="47364">MIRRWPIRIRLTAAFVAMMAIVLAVIGFVTVTHMRSFLDNAVTESLEYQLAELRPVAASPEPDLPGPSQDTVIQIITSTGEVVASTQQPPGPAALSTAELRSVGDGTVIVDRPALAGLAGPVRLAAAGTSGGKVVVVAESLADRDAAVADLSRELAVGFPLVLIAAAIGAYLLATAALRPVERMRARAATITDTDTAARLPVPRAHDEISRLGTTFNDLLARLHEAVDRERRFVADAGHELRTPLGLLTTELELALRRPRSNDELTTALRSGLVEVERLSRLARAMLTATATPRDPDAPLPDIVLGPLLDTVVARHRQAAGVITIDTAPGLSVRADPDDLDRILTNILDNAFQHGAPPISIRATRTDAATVHVAIRDHGPGVAPEFLPTMFERFTRADTARTRGGSGLGLAIAATLAARNQAVLTAANHPDGGLELTLTFSSTAGTSRT</sequence>
<keyword evidence="5" id="KW-0808">Transferase</keyword>
<dbReference type="InterPro" id="IPR003594">
    <property type="entry name" value="HATPase_dom"/>
</dbReference>
<evidence type="ECO:0000256" key="8">
    <source>
        <dbReference type="ARBA" id="ARBA00022989"/>
    </source>
</evidence>
<dbReference type="CDD" id="cd06225">
    <property type="entry name" value="HAMP"/>
    <property type="match status" value="1"/>
</dbReference>
<keyword evidence="7" id="KW-0418">Kinase</keyword>
<evidence type="ECO:0000256" key="5">
    <source>
        <dbReference type="ARBA" id="ARBA00022679"/>
    </source>
</evidence>
<comment type="subcellular location">
    <subcellularLocation>
        <location evidence="2">Cell membrane</location>
    </subcellularLocation>
</comment>
<evidence type="ECO:0000259" key="13">
    <source>
        <dbReference type="PROSITE" id="PS50885"/>
    </source>
</evidence>
<evidence type="ECO:0000313" key="14">
    <source>
        <dbReference type="EMBL" id="PPJ39783.1"/>
    </source>
</evidence>
<evidence type="ECO:0000313" key="15">
    <source>
        <dbReference type="Proteomes" id="UP000239874"/>
    </source>
</evidence>
<dbReference type="PANTHER" id="PTHR45436:SF5">
    <property type="entry name" value="SENSOR HISTIDINE KINASE TRCS"/>
    <property type="match status" value="1"/>
</dbReference>
<dbReference type="SMART" id="SM00304">
    <property type="entry name" value="HAMP"/>
    <property type="match status" value="1"/>
</dbReference>
<evidence type="ECO:0000256" key="4">
    <source>
        <dbReference type="ARBA" id="ARBA00022553"/>
    </source>
</evidence>
<keyword evidence="10 11" id="KW-0472">Membrane</keyword>
<evidence type="ECO:0000256" key="2">
    <source>
        <dbReference type="ARBA" id="ARBA00004236"/>
    </source>
</evidence>
<keyword evidence="4" id="KW-0597">Phosphoprotein</keyword>
<keyword evidence="9" id="KW-0902">Two-component regulatory system</keyword>
<dbReference type="SUPFAM" id="SSF47384">
    <property type="entry name" value="Homodimeric domain of signal transducing histidine kinase"/>
    <property type="match status" value="1"/>
</dbReference>
<evidence type="ECO:0000256" key="10">
    <source>
        <dbReference type="ARBA" id="ARBA00023136"/>
    </source>
</evidence>
<dbReference type="Pfam" id="PF00512">
    <property type="entry name" value="HisKA"/>
    <property type="match status" value="1"/>
</dbReference>
<dbReference type="Proteomes" id="UP000239874">
    <property type="component" value="Unassembled WGS sequence"/>
</dbReference>
<dbReference type="InterPro" id="IPR050428">
    <property type="entry name" value="TCS_sensor_his_kinase"/>
</dbReference>
<dbReference type="InterPro" id="IPR005467">
    <property type="entry name" value="His_kinase_dom"/>
</dbReference>
<dbReference type="PRINTS" id="PR00344">
    <property type="entry name" value="BCTRLSENSOR"/>
</dbReference>
<dbReference type="SUPFAM" id="SSF158472">
    <property type="entry name" value="HAMP domain-like"/>
    <property type="match status" value="1"/>
</dbReference>
<dbReference type="InterPro" id="IPR036890">
    <property type="entry name" value="HATPase_C_sf"/>
</dbReference>
<dbReference type="GO" id="GO:0000155">
    <property type="term" value="F:phosphorelay sensor kinase activity"/>
    <property type="evidence" value="ECO:0007669"/>
    <property type="project" value="InterPro"/>
</dbReference>
<accession>A0A2S6AX69</accession>
<dbReference type="SUPFAM" id="SSF55874">
    <property type="entry name" value="ATPase domain of HSP90 chaperone/DNA topoisomerase II/histidine kinase"/>
    <property type="match status" value="1"/>
</dbReference>
<evidence type="ECO:0000256" key="6">
    <source>
        <dbReference type="ARBA" id="ARBA00022692"/>
    </source>
</evidence>
<feature type="transmembrane region" description="Helical" evidence="11">
    <location>
        <begin position="12"/>
        <end position="31"/>
    </location>
</feature>
<dbReference type="Gene3D" id="6.10.340.10">
    <property type="match status" value="1"/>
</dbReference>
<dbReference type="InterPro" id="IPR004358">
    <property type="entry name" value="Sig_transdc_His_kin-like_C"/>
</dbReference>
<dbReference type="PROSITE" id="PS50885">
    <property type="entry name" value="HAMP"/>
    <property type="match status" value="1"/>
</dbReference>